<keyword evidence="3" id="KW-1185">Reference proteome</keyword>
<dbReference type="Gene3D" id="3.10.310.50">
    <property type="match status" value="1"/>
</dbReference>
<sequence>MPDSLFFSEEEQKQIIAAIQEAEKQTSGEVKVHIEKKCETEDVLERAKEVFGLLKMHATAEQNGVLFYLAYEDRKFAVLGDKGINEKVGADFWNSTKDLLRSYFSQSKYTEGLCAGIKEAGLQLKTHFPYRSDDVNELPDDISFG</sequence>
<evidence type="ECO:0000313" key="3">
    <source>
        <dbReference type="Proteomes" id="UP000634134"/>
    </source>
</evidence>
<dbReference type="EMBL" id="JACYGY010000002">
    <property type="protein sequence ID" value="MBE9465373.1"/>
    <property type="molecule type" value="Genomic_DNA"/>
</dbReference>
<dbReference type="PANTHER" id="PTHR30373:SF8">
    <property type="entry name" value="BLL7265 PROTEIN"/>
    <property type="match status" value="1"/>
</dbReference>
<dbReference type="Proteomes" id="UP000634134">
    <property type="component" value="Unassembled WGS sequence"/>
</dbReference>
<dbReference type="InterPro" id="IPR007621">
    <property type="entry name" value="TPM_dom"/>
</dbReference>
<reference evidence="3" key="1">
    <citation type="submission" date="2023-07" db="EMBL/GenBank/DDBJ databases">
        <title>Dyadobacter sp. nov 'subterranea' isolated from contaminted grondwater.</title>
        <authorList>
            <person name="Szabo I."/>
            <person name="Al-Omari J."/>
            <person name="Szerdahelyi S.G."/>
            <person name="Rado J."/>
        </authorList>
    </citation>
    <scope>NUCLEOTIDE SEQUENCE [LARGE SCALE GENOMIC DNA]</scope>
    <source>
        <strain evidence="3">UP-52</strain>
    </source>
</reference>
<evidence type="ECO:0000313" key="2">
    <source>
        <dbReference type="EMBL" id="MBE9465373.1"/>
    </source>
</evidence>
<dbReference type="RefSeq" id="WP_194123673.1">
    <property type="nucleotide sequence ID" value="NZ_JACYGY010000002.1"/>
</dbReference>
<organism evidence="2 3">
    <name type="scientific">Dyadobacter subterraneus</name>
    <dbReference type="NCBI Taxonomy" id="2773304"/>
    <lineage>
        <taxon>Bacteria</taxon>
        <taxon>Pseudomonadati</taxon>
        <taxon>Bacteroidota</taxon>
        <taxon>Cytophagia</taxon>
        <taxon>Cytophagales</taxon>
        <taxon>Spirosomataceae</taxon>
        <taxon>Dyadobacter</taxon>
    </lineage>
</organism>
<protein>
    <submittedName>
        <fullName evidence="2">TPM domain-containing protein</fullName>
    </submittedName>
</protein>
<name>A0ABR9WIM4_9BACT</name>
<dbReference type="PANTHER" id="PTHR30373">
    <property type="entry name" value="UPF0603 PROTEIN YGCG"/>
    <property type="match status" value="1"/>
</dbReference>
<comment type="caution">
    <text evidence="2">The sequence shown here is derived from an EMBL/GenBank/DDBJ whole genome shotgun (WGS) entry which is preliminary data.</text>
</comment>
<accession>A0ABR9WIM4</accession>
<gene>
    <name evidence="2" type="ORF">IEE83_26120</name>
</gene>
<feature type="domain" description="TPM" evidence="1">
    <location>
        <begin position="6"/>
        <end position="120"/>
    </location>
</feature>
<proteinExistence type="predicted"/>
<dbReference type="Pfam" id="PF04536">
    <property type="entry name" value="TPM_phosphatase"/>
    <property type="match status" value="1"/>
</dbReference>
<evidence type="ECO:0000259" key="1">
    <source>
        <dbReference type="Pfam" id="PF04536"/>
    </source>
</evidence>